<evidence type="ECO:0000256" key="10">
    <source>
        <dbReference type="SAM" id="SignalP"/>
    </source>
</evidence>
<dbReference type="GO" id="GO:0008237">
    <property type="term" value="F:metallopeptidase activity"/>
    <property type="evidence" value="ECO:0007669"/>
    <property type="project" value="UniProtKB-KW"/>
</dbReference>
<feature type="chain" id="PRO_5036989298" description="Peptidase M43 pregnancy-associated plasma-A domain-containing protein" evidence="10">
    <location>
        <begin position="32"/>
        <end position="325"/>
    </location>
</feature>
<dbReference type="Proteomes" id="UP000649753">
    <property type="component" value="Unassembled WGS sequence"/>
</dbReference>
<reference evidence="12" key="1">
    <citation type="submission" date="2020-10" db="EMBL/GenBank/DDBJ databases">
        <title>Sequencing the genomes of 1000 actinobacteria strains.</title>
        <authorList>
            <person name="Klenk H.-P."/>
        </authorList>
    </citation>
    <scope>NUCLEOTIDE SEQUENCE</scope>
    <source>
        <strain evidence="12">DSM 46832</strain>
    </source>
</reference>
<dbReference type="AlphaFoldDB" id="A0A927M245"/>
<evidence type="ECO:0000256" key="3">
    <source>
        <dbReference type="ARBA" id="ARBA00022723"/>
    </source>
</evidence>
<dbReference type="InterPro" id="IPR008754">
    <property type="entry name" value="Peptidase_M43"/>
</dbReference>
<feature type="region of interest" description="Disordered" evidence="9">
    <location>
        <begin position="41"/>
        <end position="67"/>
    </location>
</feature>
<gene>
    <name evidence="12" type="ORF">H4W31_001867</name>
</gene>
<evidence type="ECO:0000256" key="4">
    <source>
        <dbReference type="ARBA" id="ARBA00022729"/>
    </source>
</evidence>
<dbReference type="EMBL" id="JADBEB010000001">
    <property type="protein sequence ID" value="MBE1486229.1"/>
    <property type="molecule type" value="Genomic_DNA"/>
</dbReference>
<dbReference type="PANTHER" id="PTHR47466:SF1">
    <property type="entry name" value="METALLOPROTEASE MEP1 (AFU_ORTHOLOGUE AFUA_1G07730)-RELATED"/>
    <property type="match status" value="1"/>
</dbReference>
<evidence type="ECO:0000313" key="12">
    <source>
        <dbReference type="EMBL" id="MBE1486229.1"/>
    </source>
</evidence>
<keyword evidence="4 10" id="KW-0732">Signal</keyword>
<sequence>MALHNIRRSSRWVGLASLPLVLLLGSSPAVAAPTIPAGSAEPDCVEATDDHPSAKARPGTPHGLEPNELTATEAAERERVVDSAYAQRVGVAPLGIPGKLRITIDVVIHVIARDGSRAGGNVPQSLIDTQFKVLNDSFAGRTGGAWTPFQFKLKKVNRVVNPAWYPIVVDSPAEAQMKRALRVGGKDTLNLYTGLLDEELLGWATFPERRFDRLDGVVVLSESLPGGTATPYNAGDTATHEIGHWLNLYHTFQEGCAGRGDQVFDTPPEAVPAFGCPAGRDSCPTRPGLDPIHNFMDYSVDACMSQFTYGQALRMLKAWKALRES</sequence>
<keyword evidence="3" id="KW-0479">Metal-binding</keyword>
<feature type="signal peptide" evidence="10">
    <location>
        <begin position="1"/>
        <end position="31"/>
    </location>
</feature>
<dbReference type="Pfam" id="PF05572">
    <property type="entry name" value="Peptidase_M43"/>
    <property type="match status" value="1"/>
</dbReference>
<evidence type="ECO:0000256" key="7">
    <source>
        <dbReference type="ARBA" id="ARBA00023049"/>
    </source>
</evidence>
<comment type="similarity">
    <text evidence="1">Belongs to the peptidase M43B family.</text>
</comment>
<protein>
    <recommendedName>
        <fullName evidence="11">Peptidase M43 pregnancy-associated plasma-A domain-containing protein</fullName>
    </recommendedName>
</protein>
<keyword evidence="6" id="KW-0862">Zinc</keyword>
<dbReference type="InterPro" id="IPR024079">
    <property type="entry name" value="MetalloPept_cat_dom_sf"/>
</dbReference>
<comment type="caution">
    <text evidence="12">The sequence shown here is derived from an EMBL/GenBank/DDBJ whole genome shotgun (WGS) entry which is preliminary data.</text>
</comment>
<keyword evidence="7" id="KW-0482">Metalloprotease</keyword>
<dbReference type="SUPFAM" id="SSF55486">
    <property type="entry name" value="Metalloproteases ('zincins'), catalytic domain"/>
    <property type="match status" value="1"/>
</dbReference>
<dbReference type="CDD" id="cd04275">
    <property type="entry name" value="ZnMc_pappalysin_like"/>
    <property type="match status" value="1"/>
</dbReference>
<keyword evidence="8" id="KW-1015">Disulfide bond</keyword>
<dbReference type="GO" id="GO:0006508">
    <property type="term" value="P:proteolysis"/>
    <property type="evidence" value="ECO:0007669"/>
    <property type="project" value="UniProtKB-KW"/>
</dbReference>
<evidence type="ECO:0000256" key="1">
    <source>
        <dbReference type="ARBA" id="ARBA00008721"/>
    </source>
</evidence>
<feature type="domain" description="Peptidase M43 pregnancy-associated plasma-A" evidence="11">
    <location>
        <begin position="228"/>
        <end position="317"/>
    </location>
</feature>
<evidence type="ECO:0000256" key="2">
    <source>
        <dbReference type="ARBA" id="ARBA00022670"/>
    </source>
</evidence>
<keyword evidence="2" id="KW-0645">Protease</keyword>
<dbReference type="Gene3D" id="3.40.390.10">
    <property type="entry name" value="Collagenase (Catalytic Domain)"/>
    <property type="match status" value="1"/>
</dbReference>
<dbReference type="PANTHER" id="PTHR47466">
    <property type="match status" value="1"/>
</dbReference>
<dbReference type="RefSeq" id="WP_192766288.1">
    <property type="nucleotide sequence ID" value="NZ_JADBEB010000001.1"/>
</dbReference>
<dbReference type="GO" id="GO:0046872">
    <property type="term" value="F:metal ion binding"/>
    <property type="evidence" value="ECO:0007669"/>
    <property type="project" value="UniProtKB-KW"/>
</dbReference>
<evidence type="ECO:0000313" key="13">
    <source>
        <dbReference type="Proteomes" id="UP000649753"/>
    </source>
</evidence>
<keyword evidence="5" id="KW-0378">Hydrolase</keyword>
<name>A0A927M245_9ACTN</name>
<evidence type="ECO:0000256" key="6">
    <source>
        <dbReference type="ARBA" id="ARBA00022833"/>
    </source>
</evidence>
<evidence type="ECO:0000256" key="5">
    <source>
        <dbReference type="ARBA" id="ARBA00022801"/>
    </source>
</evidence>
<evidence type="ECO:0000259" key="11">
    <source>
        <dbReference type="Pfam" id="PF05572"/>
    </source>
</evidence>
<proteinExistence type="inferred from homology"/>
<evidence type="ECO:0000256" key="9">
    <source>
        <dbReference type="SAM" id="MobiDB-lite"/>
    </source>
</evidence>
<organism evidence="12 13">
    <name type="scientific">Plantactinospora soyae</name>
    <dbReference type="NCBI Taxonomy" id="1544732"/>
    <lineage>
        <taxon>Bacteria</taxon>
        <taxon>Bacillati</taxon>
        <taxon>Actinomycetota</taxon>
        <taxon>Actinomycetes</taxon>
        <taxon>Micromonosporales</taxon>
        <taxon>Micromonosporaceae</taxon>
        <taxon>Plantactinospora</taxon>
    </lineage>
</organism>
<accession>A0A927M245</accession>
<keyword evidence="13" id="KW-1185">Reference proteome</keyword>
<evidence type="ECO:0000256" key="8">
    <source>
        <dbReference type="ARBA" id="ARBA00023157"/>
    </source>
</evidence>